<dbReference type="RefSeq" id="WP_305107141.1">
    <property type="nucleotide sequence ID" value="NZ_JAUTWS010000044.1"/>
</dbReference>
<feature type="transmembrane region" description="Helical" evidence="10">
    <location>
        <begin position="72"/>
        <end position="92"/>
    </location>
</feature>
<reference evidence="13 14" key="1">
    <citation type="submission" date="2023-08" db="EMBL/GenBank/DDBJ databases">
        <title>The draft genome sequence of Paracraurococcus sp. LOR1-02.</title>
        <authorList>
            <person name="Kingkaew E."/>
            <person name="Tanasupawat S."/>
        </authorList>
    </citation>
    <scope>NUCLEOTIDE SEQUENCE [LARGE SCALE GENOMIC DNA]</scope>
    <source>
        <strain evidence="13 14">LOR1-02</strain>
    </source>
</reference>
<evidence type="ECO:0000256" key="7">
    <source>
        <dbReference type="ARBA" id="ARBA00023136"/>
    </source>
</evidence>
<feature type="transmembrane region" description="Helical" evidence="10">
    <location>
        <begin position="99"/>
        <end position="115"/>
    </location>
</feature>
<dbReference type="EC" id="2.1.1.-" evidence="9"/>
<evidence type="ECO:0000256" key="4">
    <source>
        <dbReference type="ARBA" id="ARBA00022519"/>
    </source>
</evidence>
<feature type="transmembrane region" description="Helical" evidence="10">
    <location>
        <begin position="190"/>
        <end position="211"/>
    </location>
</feature>
<evidence type="ECO:0000313" key="13">
    <source>
        <dbReference type="EMBL" id="MDO9712286.1"/>
    </source>
</evidence>
<dbReference type="Gene3D" id="1.20.120.1220">
    <property type="match status" value="1"/>
</dbReference>
<dbReference type="PANTHER" id="PTHR30487:SF0">
    <property type="entry name" value="PREPILIN LEADER PEPTIDASE_N-METHYLTRANSFERASE-RELATED"/>
    <property type="match status" value="1"/>
</dbReference>
<feature type="transmembrane region" description="Helical" evidence="10">
    <location>
        <begin position="121"/>
        <end position="142"/>
    </location>
</feature>
<keyword evidence="7 10" id="KW-0472">Membrane</keyword>
<dbReference type="InterPro" id="IPR014032">
    <property type="entry name" value="Peptidase_A24A_bac"/>
</dbReference>
<keyword evidence="3" id="KW-1003">Cell membrane</keyword>
<evidence type="ECO:0000256" key="9">
    <source>
        <dbReference type="RuleBase" id="RU003794"/>
    </source>
</evidence>
<dbReference type="InterPro" id="IPR000045">
    <property type="entry name" value="Prepilin_IV_endopep_pep"/>
</dbReference>
<dbReference type="PRINTS" id="PR00864">
    <property type="entry name" value="PREPILNPTASE"/>
</dbReference>
<dbReference type="Proteomes" id="UP001243009">
    <property type="component" value="Unassembled WGS sequence"/>
</dbReference>
<keyword evidence="9" id="KW-0511">Multifunctional enzyme</keyword>
<gene>
    <name evidence="13" type="ORF">Q7A36_28345</name>
</gene>
<evidence type="ECO:0000256" key="8">
    <source>
        <dbReference type="RuleBase" id="RU003793"/>
    </source>
</evidence>
<evidence type="ECO:0000259" key="12">
    <source>
        <dbReference type="Pfam" id="PF06750"/>
    </source>
</evidence>
<proteinExistence type="inferred from homology"/>
<dbReference type="EMBL" id="JAUTWS010000044">
    <property type="protein sequence ID" value="MDO9712286.1"/>
    <property type="molecule type" value="Genomic_DNA"/>
</dbReference>
<comment type="similarity">
    <text evidence="2 8">Belongs to the peptidase A24 family.</text>
</comment>
<name>A0ABT9E7V1_9PROT</name>
<comment type="subcellular location">
    <subcellularLocation>
        <location evidence="1">Cell inner membrane</location>
        <topology evidence="1">Multi-pass membrane protein</topology>
    </subcellularLocation>
    <subcellularLocation>
        <location evidence="9">Cell membrane</location>
        <topology evidence="9">Multi-pass membrane protein</topology>
    </subcellularLocation>
</comment>
<evidence type="ECO:0000256" key="3">
    <source>
        <dbReference type="ARBA" id="ARBA00022475"/>
    </source>
</evidence>
<comment type="caution">
    <text evidence="13">The sequence shown here is derived from an EMBL/GenBank/DDBJ whole genome shotgun (WGS) entry which is preliminary data.</text>
</comment>
<dbReference type="InterPro" id="IPR010627">
    <property type="entry name" value="Prepilin_pept_A24_N"/>
</dbReference>
<sequence>MPAWVLPLLAAPVAGSLLGVLIRRLPEGRPVAWARSCCEACGGVLAARDLVPLASYLALRGRCRGCGAPIGGFHPAVELAALGLAAVAALAIPADAPRLWLACGLGWVLLALGWIDWERMLLPDLLTLPLIPAGLAVTLALAPQDLTAHALGAVLGYAAFRGLALLYRALRGREGLGEGDAKLLAVAGAWLGWPGLPDVVLLAALLGLALAGLQALRRGRLDAAARLPFGPCLALALWLLWLAQGGAP</sequence>
<comment type="catalytic activity">
    <reaction evidence="9">
        <text>Typically cleaves a -Gly-|-Phe- bond to release an N-terminal, basic peptide of 5-8 residues from type IV prepilin, and then N-methylates the new N-terminal amino group, the methyl donor being S-adenosyl-L-methionine.</text>
        <dbReference type="EC" id="3.4.23.43"/>
    </reaction>
</comment>
<evidence type="ECO:0000313" key="14">
    <source>
        <dbReference type="Proteomes" id="UP001243009"/>
    </source>
</evidence>
<dbReference type="GO" id="GO:0016787">
    <property type="term" value="F:hydrolase activity"/>
    <property type="evidence" value="ECO:0007669"/>
    <property type="project" value="UniProtKB-KW"/>
</dbReference>
<dbReference type="EC" id="3.4.23.43" evidence="9"/>
<dbReference type="InterPro" id="IPR050882">
    <property type="entry name" value="Prepilin_peptidase/N-MTase"/>
</dbReference>
<keyword evidence="5 9" id="KW-0812">Transmembrane</keyword>
<dbReference type="Pfam" id="PF06750">
    <property type="entry name" value="A24_N_bact"/>
    <property type="match status" value="1"/>
</dbReference>
<dbReference type="Pfam" id="PF01478">
    <property type="entry name" value="Peptidase_A24"/>
    <property type="match status" value="1"/>
</dbReference>
<keyword evidence="9" id="KW-0808">Transferase</keyword>
<evidence type="ECO:0000256" key="1">
    <source>
        <dbReference type="ARBA" id="ARBA00004429"/>
    </source>
</evidence>
<keyword evidence="6 10" id="KW-1133">Transmembrane helix</keyword>
<keyword evidence="4" id="KW-0997">Cell inner membrane</keyword>
<evidence type="ECO:0000256" key="5">
    <source>
        <dbReference type="ARBA" id="ARBA00022692"/>
    </source>
</evidence>
<keyword evidence="9" id="KW-0489">Methyltransferase</keyword>
<evidence type="ECO:0000256" key="10">
    <source>
        <dbReference type="SAM" id="Phobius"/>
    </source>
</evidence>
<feature type="domain" description="Prepilin peptidase A24 N-terminal" evidence="12">
    <location>
        <begin position="12"/>
        <end position="90"/>
    </location>
</feature>
<protein>
    <recommendedName>
        <fullName evidence="9">Prepilin leader peptidase/N-methyltransferase</fullName>
        <ecNumber evidence="9">2.1.1.-</ecNumber>
        <ecNumber evidence="9">3.4.23.43</ecNumber>
    </recommendedName>
</protein>
<keyword evidence="14" id="KW-1185">Reference proteome</keyword>
<evidence type="ECO:0000259" key="11">
    <source>
        <dbReference type="Pfam" id="PF01478"/>
    </source>
</evidence>
<feature type="domain" description="Prepilin type IV endopeptidase peptidase" evidence="11">
    <location>
        <begin position="105"/>
        <end position="211"/>
    </location>
</feature>
<feature type="transmembrane region" description="Helical" evidence="10">
    <location>
        <begin position="223"/>
        <end position="243"/>
    </location>
</feature>
<evidence type="ECO:0000256" key="2">
    <source>
        <dbReference type="ARBA" id="ARBA00005801"/>
    </source>
</evidence>
<comment type="function">
    <text evidence="9">Plays an essential role in type IV pili and type II pseudopili formation by proteolytically removing the leader sequence from substrate proteins and subsequently monomethylating the alpha-amino group of the newly exposed N-terminal phenylalanine.</text>
</comment>
<dbReference type="PANTHER" id="PTHR30487">
    <property type="entry name" value="TYPE 4 PREPILIN-LIKE PROTEINS LEADER PEPTIDE-PROCESSING ENZYME"/>
    <property type="match status" value="1"/>
</dbReference>
<accession>A0ABT9E7V1</accession>
<organism evidence="13 14">
    <name type="scientific">Paracraurococcus lichenis</name>
    <dbReference type="NCBI Taxonomy" id="3064888"/>
    <lineage>
        <taxon>Bacteria</taxon>
        <taxon>Pseudomonadati</taxon>
        <taxon>Pseudomonadota</taxon>
        <taxon>Alphaproteobacteria</taxon>
        <taxon>Acetobacterales</taxon>
        <taxon>Roseomonadaceae</taxon>
        <taxon>Paracraurococcus</taxon>
    </lineage>
</organism>
<keyword evidence="9 13" id="KW-0378">Hydrolase</keyword>
<keyword evidence="9" id="KW-0645">Protease</keyword>
<evidence type="ECO:0000256" key="6">
    <source>
        <dbReference type="ARBA" id="ARBA00022989"/>
    </source>
</evidence>